<reference evidence="2 3" key="2">
    <citation type="journal article" date="2009" name="PLoS ONE">
        <title>An integrated genetic and cytogenetic map of the cucumber genome.</title>
        <authorList>
            <person name="Ren Y."/>
            <person name="Zhang Z."/>
            <person name="Liu J."/>
            <person name="Staub J.E."/>
            <person name="Han Y."/>
            <person name="Cheng Z."/>
            <person name="Li X."/>
            <person name="Lu J."/>
            <person name="Miao H."/>
            <person name="Kang H."/>
            <person name="Xie B."/>
            <person name="Gu X."/>
            <person name="Wang X."/>
            <person name="Du Y."/>
            <person name="Jin W."/>
            <person name="Huang S."/>
        </authorList>
    </citation>
    <scope>NUCLEOTIDE SEQUENCE [LARGE SCALE GENOMIC DNA]</scope>
    <source>
        <strain evidence="3">cv. 9930</strain>
    </source>
</reference>
<evidence type="ECO:0000313" key="2">
    <source>
        <dbReference type="EMBL" id="KGN49460.1"/>
    </source>
</evidence>
<reference evidence="2 3" key="4">
    <citation type="journal article" date="2011" name="BMC Genomics">
        <title>RNA-Seq improves annotation of protein-coding genes in the cucumber genome.</title>
        <authorList>
            <person name="Li Z."/>
            <person name="Zhang Z."/>
            <person name="Yan P."/>
            <person name="Huang S."/>
            <person name="Fei Z."/>
            <person name="Lin K."/>
        </authorList>
    </citation>
    <scope>NUCLEOTIDE SEQUENCE [LARGE SCALE GENOMIC DNA]</scope>
    <source>
        <strain evidence="3">cv. 9930</strain>
    </source>
</reference>
<dbReference type="AlphaFoldDB" id="A0A0A0KIA1"/>
<evidence type="ECO:0000256" key="1">
    <source>
        <dbReference type="SAM" id="Phobius"/>
    </source>
</evidence>
<protein>
    <submittedName>
        <fullName evidence="2">Uncharacterized protein</fullName>
    </submittedName>
</protein>
<proteinExistence type="predicted"/>
<sequence>MIHIHSIPLFSKLQTAPFSLPLTKKILKKGGGGWKKRVLQISIIHINGVLKIQIFPAQSPFFLFPFLIIGFLQSSISLGFVG</sequence>
<keyword evidence="1" id="KW-1133">Transmembrane helix</keyword>
<keyword evidence="3" id="KW-1185">Reference proteome</keyword>
<keyword evidence="1" id="KW-0472">Membrane</keyword>
<reference evidence="2 3" key="3">
    <citation type="journal article" date="2010" name="BMC Genomics">
        <title>Transcriptome sequencing and comparative analysis of cucumber flowers with different sex types.</title>
        <authorList>
            <person name="Guo S."/>
            <person name="Zheng Y."/>
            <person name="Joung J.G."/>
            <person name="Liu S."/>
            <person name="Zhang Z."/>
            <person name="Crasta O.R."/>
            <person name="Sobral B.W."/>
            <person name="Xu Y."/>
            <person name="Huang S."/>
            <person name="Fei Z."/>
        </authorList>
    </citation>
    <scope>NUCLEOTIDE SEQUENCE [LARGE SCALE GENOMIC DNA]</scope>
    <source>
        <strain evidence="3">cv. 9930</strain>
    </source>
</reference>
<organism evidence="2 3">
    <name type="scientific">Cucumis sativus</name>
    <name type="common">Cucumber</name>
    <dbReference type="NCBI Taxonomy" id="3659"/>
    <lineage>
        <taxon>Eukaryota</taxon>
        <taxon>Viridiplantae</taxon>
        <taxon>Streptophyta</taxon>
        <taxon>Embryophyta</taxon>
        <taxon>Tracheophyta</taxon>
        <taxon>Spermatophyta</taxon>
        <taxon>Magnoliopsida</taxon>
        <taxon>eudicotyledons</taxon>
        <taxon>Gunneridae</taxon>
        <taxon>Pentapetalae</taxon>
        <taxon>rosids</taxon>
        <taxon>fabids</taxon>
        <taxon>Cucurbitales</taxon>
        <taxon>Cucurbitaceae</taxon>
        <taxon>Benincaseae</taxon>
        <taxon>Cucumis</taxon>
    </lineage>
</organism>
<dbReference type="EMBL" id="CM002927">
    <property type="protein sequence ID" value="KGN49460.1"/>
    <property type="molecule type" value="Genomic_DNA"/>
</dbReference>
<keyword evidence="1" id="KW-0812">Transmembrane</keyword>
<feature type="transmembrane region" description="Helical" evidence="1">
    <location>
        <begin position="61"/>
        <end position="81"/>
    </location>
</feature>
<gene>
    <name evidence="2" type="ORF">Csa_6G525460</name>
</gene>
<accession>A0A0A0KIA1</accession>
<dbReference type="Proteomes" id="UP000029981">
    <property type="component" value="Chromosome 6"/>
</dbReference>
<name>A0A0A0KIA1_CUCSA</name>
<reference evidence="2 3" key="1">
    <citation type="journal article" date="2009" name="Nat. Genet.">
        <title>The genome of the cucumber, Cucumis sativus L.</title>
        <authorList>
            <person name="Huang S."/>
            <person name="Li R."/>
            <person name="Zhang Z."/>
            <person name="Li L."/>
            <person name="Gu X."/>
            <person name="Fan W."/>
            <person name="Lucas W.J."/>
            <person name="Wang X."/>
            <person name="Xie B."/>
            <person name="Ni P."/>
            <person name="Ren Y."/>
            <person name="Zhu H."/>
            <person name="Li J."/>
            <person name="Lin K."/>
            <person name="Jin W."/>
            <person name="Fei Z."/>
            <person name="Li G."/>
            <person name="Staub J."/>
            <person name="Kilian A."/>
            <person name="van der Vossen E.A."/>
            <person name="Wu Y."/>
            <person name="Guo J."/>
            <person name="He J."/>
            <person name="Jia Z."/>
            <person name="Ren Y."/>
            <person name="Tian G."/>
            <person name="Lu Y."/>
            <person name="Ruan J."/>
            <person name="Qian W."/>
            <person name="Wang M."/>
            <person name="Huang Q."/>
            <person name="Li B."/>
            <person name="Xuan Z."/>
            <person name="Cao J."/>
            <person name="Asan"/>
            <person name="Wu Z."/>
            <person name="Zhang J."/>
            <person name="Cai Q."/>
            <person name="Bai Y."/>
            <person name="Zhao B."/>
            <person name="Han Y."/>
            <person name="Li Y."/>
            <person name="Li X."/>
            <person name="Wang S."/>
            <person name="Shi Q."/>
            <person name="Liu S."/>
            <person name="Cho W.K."/>
            <person name="Kim J.Y."/>
            <person name="Xu Y."/>
            <person name="Heller-Uszynska K."/>
            <person name="Miao H."/>
            <person name="Cheng Z."/>
            <person name="Zhang S."/>
            <person name="Wu J."/>
            <person name="Yang Y."/>
            <person name="Kang H."/>
            <person name="Li M."/>
            <person name="Liang H."/>
            <person name="Ren X."/>
            <person name="Shi Z."/>
            <person name="Wen M."/>
            <person name="Jian M."/>
            <person name="Yang H."/>
            <person name="Zhang G."/>
            <person name="Yang Z."/>
            <person name="Chen R."/>
            <person name="Liu S."/>
            <person name="Li J."/>
            <person name="Ma L."/>
            <person name="Liu H."/>
            <person name="Zhou Y."/>
            <person name="Zhao J."/>
            <person name="Fang X."/>
            <person name="Li G."/>
            <person name="Fang L."/>
            <person name="Li Y."/>
            <person name="Liu D."/>
            <person name="Zheng H."/>
            <person name="Zhang Y."/>
            <person name="Qin N."/>
            <person name="Li Z."/>
            <person name="Yang G."/>
            <person name="Yang S."/>
            <person name="Bolund L."/>
            <person name="Kristiansen K."/>
            <person name="Zheng H."/>
            <person name="Li S."/>
            <person name="Zhang X."/>
            <person name="Yang H."/>
            <person name="Wang J."/>
            <person name="Sun R."/>
            <person name="Zhang B."/>
            <person name="Jiang S."/>
            <person name="Wang J."/>
            <person name="Du Y."/>
            <person name="Li S."/>
        </authorList>
    </citation>
    <scope>NUCLEOTIDE SEQUENCE [LARGE SCALE GENOMIC DNA]</scope>
    <source>
        <strain evidence="3">cv. 9930</strain>
    </source>
</reference>
<dbReference type="Gramene" id="KGN49460">
    <property type="protein sequence ID" value="KGN49460"/>
    <property type="gene ID" value="Csa_6G525460"/>
</dbReference>
<evidence type="ECO:0000313" key="3">
    <source>
        <dbReference type="Proteomes" id="UP000029981"/>
    </source>
</evidence>